<reference evidence="3 4" key="1">
    <citation type="submission" date="2019-03" db="EMBL/GenBank/DDBJ databases">
        <title>Genomic Encyclopedia of Type Strains, Phase IV (KMG-IV): sequencing the most valuable type-strain genomes for metagenomic binning, comparative biology and taxonomic classification.</title>
        <authorList>
            <person name="Goeker M."/>
        </authorList>
    </citation>
    <scope>NUCLEOTIDE SEQUENCE [LARGE SCALE GENOMIC DNA]</scope>
    <source>
        <strain evidence="3 4">DSM 24830</strain>
    </source>
</reference>
<dbReference type="RefSeq" id="WP_131907249.1">
    <property type="nucleotide sequence ID" value="NZ_BAAAFU010000007.1"/>
</dbReference>
<feature type="transmembrane region" description="Helical" evidence="2">
    <location>
        <begin position="855"/>
        <end position="876"/>
    </location>
</feature>
<feature type="transmembrane region" description="Helical" evidence="2">
    <location>
        <begin position="584"/>
        <end position="607"/>
    </location>
</feature>
<feature type="transmembrane region" description="Helical" evidence="2">
    <location>
        <begin position="475"/>
        <end position="493"/>
    </location>
</feature>
<feature type="transmembrane region" description="Helical" evidence="2">
    <location>
        <begin position="613"/>
        <end position="632"/>
    </location>
</feature>
<feature type="transmembrane region" description="Helical" evidence="2">
    <location>
        <begin position="359"/>
        <end position="377"/>
    </location>
</feature>
<keyword evidence="2" id="KW-1133">Transmembrane helix</keyword>
<keyword evidence="2" id="KW-0472">Membrane</keyword>
<dbReference type="Proteomes" id="UP000294887">
    <property type="component" value="Unassembled WGS sequence"/>
</dbReference>
<dbReference type="PANTHER" id="PTHR38434:SF1">
    <property type="entry name" value="BLL2549 PROTEIN"/>
    <property type="match status" value="1"/>
</dbReference>
<feature type="transmembrane region" description="Helical" evidence="2">
    <location>
        <begin position="922"/>
        <end position="945"/>
    </location>
</feature>
<evidence type="ECO:0000313" key="4">
    <source>
        <dbReference type="Proteomes" id="UP000294887"/>
    </source>
</evidence>
<proteinExistence type="predicted"/>
<feature type="transmembrane region" description="Helical" evidence="2">
    <location>
        <begin position="499"/>
        <end position="514"/>
    </location>
</feature>
<feature type="transmembrane region" description="Helical" evidence="2">
    <location>
        <begin position="389"/>
        <end position="407"/>
    </location>
</feature>
<keyword evidence="4" id="KW-1185">Reference proteome</keyword>
<evidence type="ECO:0000256" key="2">
    <source>
        <dbReference type="SAM" id="Phobius"/>
    </source>
</evidence>
<sequence>MKFLFAGIFLVVSVLLSFSLGSREWQLAFIGLATIVGFLLGQVLGLSKEIKSLRDALAKDWEQRQAETRANQAVAKFSNANKSEVEDEKSIRQPSSQTNTPQTNTYGESGDDQQQEYLDTISQAANNVAPTDEANLETGLETNTINQQAVPESIDQVASTPYIPPVTEATDAIESTNASREDNILEKVGDKIKEYFMGGNLFVRIGIIILFFGVSFLLKYVSDRGFFPIEYRLIGVVVGTMFLLGLGWRLRHKNETYALLLQGAGIGILYLDIFAAFSMFKLIEPALAFGLLFVVSMLSAALAVLQDSKSLAVLGFSGGFLAPVLASSGSNNHVYLFSYYAVLNIAIVVIAWFKAWRPLNLLGFAFTFIIGTVWGVLRYDDSKFATTEPFLIIFFLFYVLIAVLFALRQPPKLRGYVDGTLLFGVPLAASALQYSLVKDFEYGVSISSFAMGLFYIVLSWFVWKRKGDGLKLLSEAFLALGAIFASMAIPFALAPTQTAAAWALEGAGLLWLGSRQDRISVRAFGLILQVGAGSIFLARFSHIADLKPFVNGHFISSMMMAVAGIISARLLFKEFEGRRVWEKGISPFALGWGLIWLFGGISFQLFTYFDLKWMASNLLILSAIVSIGFTLAATRLKPEWKHAWYVASGLFVLVILLGLSQVGATGFQSAYHPSQWNGWIAWPIVFAAFYFHLYQLEKHAVFQKIQPIFHSLLLILLVTLITLEGTWWLNKHLSSSSAWLNIWYVIPATLALWMIIKAKFWPFSTHQLTYRQQTGFAFAAYLALWSLMALVSKGQSEPLPWIPLLNPTDIMVVIVFISLFKWWRASGIGNVASDIGDTASIGNHNPDRTLFNQRALMIGFASLVFLWLNFTLFRVAHHWFGIAYDPDVLFYSNWVQTAVSILWALSGVILTLYSSKKQIRPLWVAGAVILGLVVLKLFVIDLAALGSLGRVVSFLVVGVLLTSIGYFAPLPDKNGTGKQVEELNEDNASKEKTSKEKNKEESSIEDKK</sequence>
<feature type="region of interest" description="Disordered" evidence="1">
    <location>
        <begin position="70"/>
        <end position="111"/>
    </location>
</feature>
<evidence type="ECO:0000313" key="3">
    <source>
        <dbReference type="EMBL" id="TCJ82743.1"/>
    </source>
</evidence>
<name>A0A4R1EP37_9GAMM</name>
<feature type="transmembrane region" description="Helical" evidence="2">
    <location>
        <begin position="334"/>
        <end position="352"/>
    </location>
</feature>
<feature type="region of interest" description="Disordered" evidence="1">
    <location>
        <begin position="972"/>
        <end position="1008"/>
    </location>
</feature>
<dbReference type="EMBL" id="SMFQ01000005">
    <property type="protein sequence ID" value="TCJ82743.1"/>
    <property type="molecule type" value="Genomic_DNA"/>
</dbReference>
<feature type="compositionally biased region" description="Polar residues" evidence="1">
    <location>
        <begin position="92"/>
        <end position="107"/>
    </location>
</feature>
<protein>
    <submittedName>
        <fullName evidence="3">Putative membrane protein</fullName>
    </submittedName>
</protein>
<feature type="transmembrane region" description="Helical" evidence="2">
    <location>
        <begin position="233"/>
        <end position="250"/>
    </location>
</feature>
<feature type="compositionally biased region" description="Basic and acidic residues" evidence="1">
    <location>
        <begin position="987"/>
        <end position="1008"/>
    </location>
</feature>
<feature type="transmembrane region" description="Helical" evidence="2">
    <location>
        <begin position="708"/>
        <end position="729"/>
    </location>
</feature>
<evidence type="ECO:0000256" key="1">
    <source>
        <dbReference type="SAM" id="MobiDB-lite"/>
    </source>
</evidence>
<feature type="transmembrane region" description="Helical" evidence="2">
    <location>
        <begin position="442"/>
        <end position="463"/>
    </location>
</feature>
<dbReference type="PANTHER" id="PTHR38434">
    <property type="entry name" value="BLL2549 PROTEIN"/>
    <property type="match status" value="1"/>
</dbReference>
<organism evidence="3 4">
    <name type="scientific">Cocleimonas flava</name>
    <dbReference type="NCBI Taxonomy" id="634765"/>
    <lineage>
        <taxon>Bacteria</taxon>
        <taxon>Pseudomonadati</taxon>
        <taxon>Pseudomonadota</taxon>
        <taxon>Gammaproteobacteria</taxon>
        <taxon>Thiotrichales</taxon>
        <taxon>Thiotrichaceae</taxon>
        <taxon>Cocleimonas</taxon>
    </lineage>
</organism>
<feature type="transmembrane region" description="Helical" evidence="2">
    <location>
        <begin position="311"/>
        <end position="328"/>
    </location>
</feature>
<feature type="transmembrane region" description="Helical" evidence="2">
    <location>
        <begin position="521"/>
        <end position="540"/>
    </location>
</feature>
<feature type="transmembrane region" description="Helical" evidence="2">
    <location>
        <begin position="27"/>
        <end position="46"/>
    </location>
</feature>
<feature type="transmembrane region" description="Helical" evidence="2">
    <location>
        <begin position="286"/>
        <end position="304"/>
    </location>
</feature>
<feature type="transmembrane region" description="Helical" evidence="2">
    <location>
        <begin position="552"/>
        <end position="572"/>
    </location>
</feature>
<feature type="transmembrane region" description="Helical" evidence="2">
    <location>
        <begin position="888"/>
        <end position="910"/>
    </location>
</feature>
<dbReference type="OrthoDB" id="207428at2"/>
<gene>
    <name evidence="3" type="ORF">EV695_3475</name>
</gene>
<dbReference type="Pfam" id="PF10101">
    <property type="entry name" value="DUF2339"/>
    <property type="match status" value="1"/>
</dbReference>
<keyword evidence="2" id="KW-0812">Transmembrane</keyword>
<dbReference type="AlphaFoldDB" id="A0A4R1EP37"/>
<feature type="transmembrane region" description="Helical" evidence="2">
    <location>
        <begin position="201"/>
        <end position="221"/>
    </location>
</feature>
<feature type="transmembrane region" description="Helical" evidence="2">
    <location>
        <begin position="951"/>
        <end position="968"/>
    </location>
</feature>
<accession>A0A4R1EP37</accession>
<feature type="transmembrane region" description="Helical" evidence="2">
    <location>
        <begin position="741"/>
        <end position="762"/>
    </location>
</feature>
<comment type="caution">
    <text evidence="3">The sequence shown here is derived from an EMBL/GenBank/DDBJ whole genome shotgun (WGS) entry which is preliminary data.</text>
</comment>
<feature type="transmembrane region" description="Helical" evidence="2">
    <location>
        <begin position="419"/>
        <end position="436"/>
    </location>
</feature>
<dbReference type="InterPro" id="IPR014600">
    <property type="entry name" value="UCP035905_mem"/>
</dbReference>
<feature type="transmembrane region" description="Helical" evidence="2">
    <location>
        <begin position="804"/>
        <end position="823"/>
    </location>
</feature>
<feature type="transmembrane region" description="Helical" evidence="2">
    <location>
        <begin position="257"/>
        <end position="280"/>
    </location>
</feature>
<feature type="transmembrane region" description="Helical" evidence="2">
    <location>
        <begin position="676"/>
        <end position="696"/>
    </location>
</feature>
<dbReference type="PIRSF" id="PIRSF035905">
    <property type="entry name" value="UCP035905_mp"/>
    <property type="match status" value="1"/>
</dbReference>
<dbReference type="InterPro" id="IPR019286">
    <property type="entry name" value="DUF2339_TM"/>
</dbReference>
<feature type="transmembrane region" description="Helical" evidence="2">
    <location>
        <begin position="644"/>
        <end position="664"/>
    </location>
</feature>
<feature type="transmembrane region" description="Helical" evidence="2">
    <location>
        <begin position="774"/>
        <end position="792"/>
    </location>
</feature>